<evidence type="ECO:0000313" key="1">
    <source>
        <dbReference type="EMBL" id="RWX78719.1"/>
    </source>
</evidence>
<dbReference type="AlphaFoldDB" id="A0A3S3RI94"/>
<protein>
    <recommendedName>
        <fullName evidence="3">DUF1127 domain-containing protein</fullName>
    </recommendedName>
</protein>
<dbReference type="EMBL" id="SBIP01000002">
    <property type="protein sequence ID" value="RWX78719.1"/>
    <property type="molecule type" value="Genomic_DNA"/>
</dbReference>
<name>A0A3S3RI94_9HYPH</name>
<gene>
    <name evidence="1" type="ORF">EPK99_08995</name>
</gene>
<evidence type="ECO:0008006" key="3">
    <source>
        <dbReference type="Google" id="ProtNLM"/>
    </source>
</evidence>
<sequence>MEKLSSSVPHVFRLDCAALSEHTTSRKTKEKSIMFWRNKMFASIHQPYGTALPKLRIFGWLGRKAATHQNRLYPDEMPDSLKRDLGLMDGRMRRGRPSEDGSRAVMRLFRVERGL</sequence>
<reference evidence="1 2" key="1">
    <citation type="submission" date="2019-01" db="EMBL/GenBank/DDBJ databases">
        <title>The draft genome of Rhizobium sp. 24NR.</title>
        <authorList>
            <person name="Liu L."/>
            <person name="Liang L."/>
            <person name="Shi S."/>
            <person name="Xu L."/>
            <person name="Wang X."/>
            <person name="Li L."/>
            <person name="Zhang X."/>
        </authorList>
    </citation>
    <scope>NUCLEOTIDE SEQUENCE [LARGE SCALE GENOMIC DNA]</scope>
    <source>
        <strain evidence="1 2">24NR</strain>
    </source>
</reference>
<dbReference type="RefSeq" id="WP_128442696.1">
    <property type="nucleotide sequence ID" value="NZ_SBIP01000002.1"/>
</dbReference>
<evidence type="ECO:0000313" key="2">
    <source>
        <dbReference type="Proteomes" id="UP000287687"/>
    </source>
</evidence>
<keyword evidence="2" id="KW-1185">Reference proteome</keyword>
<comment type="caution">
    <text evidence="1">The sequence shown here is derived from an EMBL/GenBank/DDBJ whole genome shotgun (WGS) entry which is preliminary data.</text>
</comment>
<proteinExistence type="predicted"/>
<accession>A0A3S3RI94</accession>
<dbReference type="Proteomes" id="UP000287687">
    <property type="component" value="Unassembled WGS sequence"/>
</dbReference>
<organism evidence="1 2">
    <name type="scientific">Neorhizobium lilium</name>
    <dbReference type="NCBI Taxonomy" id="2503024"/>
    <lineage>
        <taxon>Bacteria</taxon>
        <taxon>Pseudomonadati</taxon>
        <taxon>Pseudomonadota</taxon>
        <taxon>Alphaproteobacteria</taxon>
        <taxon>Hyphomicrobiales</taxon>
        <taxon>Rhizobiaceae</taxon>
        <taxon>Rhizobium/Agrobacterium group</taxon>
        <taxon>Neorhizobium</taxon>
    </lineage>
</organism>